<dbReference type="AlphaFoldDB" id="A0A835E3M0"/>
<comment type="caution">
    <text evidence="3">The sequence shown here is derived from an EMBL/GenBank/DDBJ whole genome shotgun (WGS) entry which is preliminary data.</text>
</comment>
<reference evidence="3" key="1">
    <citation type="submission" date="2020-07" db="EMBL/GenBank/DDBJ databases">
        <title>Genome sequence and genetic diversity analysis of an under-domesticated orphan crop, white fonio (Digitaria exilis).</title>
        <authorList>
            <person name="Bennetzen J.L."/>
            <person name="Chen S."/>
            <person name="Ma X."/>
            <person name="Wang X."/>
            <person name="Yssel A.E.J."/>
            <person name="Chaluvadi S.R."/>
            <person name="Johnson M."/>
            <person name="Gangashetty P."/>
            <person name="Hamidou F."/>
            <person name="Sanogo M.D."/>
            <person name="Zwaenepoel A."/>
            <person name="Wallace J."/>
            <person name="Van De Peer Y."/>
            <person name="Van Deynze A."/>
        </authorList>
    </citation>
    <scope>NUCLEOTIDE SEQUENCE</scope>
    <source>
        <tissue evidence="3">Leaves</tissue>
    </source>
</reference>
<evidence type="ECO:0000313" key="4">
    <source>
        <dbReference type="Proteomes" id="UP000636709"/>
    </source>
</evidence>
<protein>
    <submittedName>
        <fullName evidence="3">Uncharacterized protein</fullName>
    </submittedName>
</protein>
<feature type="compositionally biased region" description="Basic and acidic residues" evidence="1">
    <location>
        <begin position="363"/>
        <end position="373"/>
    </location>
</feature>
<keyword evidence="4" id="KW-1185">Reference proteome</keyword>
<dbReference type="Proteomes" id="UP000636709">
    <property type="component" value="Unassembled WGS sequence"/>
</dbReference>
<evidence type="ECO:0000256" key="1">
    <source>
        <dbReference type="SAM" id="MobiDB-lite"/>
    </source>
</evidence>
<keyword evidence="2" id="KW-1133">Transmembrane helix</keyword>
<feature type="transmembrane region" description="Helical" evidence="2">
    <location>
        <begin position="52"/>
        <end position="82"/>
    </location>
</feature>
<proteinExistence type="predicted"/>
<dbReference type="OrthoDB" id="691500at2759"/>
<organism evidence="3 4">
    <name type="scientific">Digitaria exilis</name>
    <dbReference type="NCBI Taxonomy" id="1010633"/>
    <lineage>
        <taxon>Eukaryota</taxon>
        <taxon>Viridiplantae</taxon>
        <taxon>Streptophyta</taxon>
        <taxon>Embryophyta</taxon>
        <taxon>Tracheophyta</taxon>
        <taxon>Spermatophyta</taxon>
        <taxon>Magnoliopsida</taxon>
        <taxon>Liliopsida</taxon>
        <taxon>Poales</taxon>
        <taxon>Poaceae</taxon>
        <taxon>PACMAD clade</taxon>
        <taxon>Panicoideae</taxon>
        <taxon>Panicodae</taxon>
        <taxon>Paniceae</taxon>
        <taxon>Anthephorinae</taxon>
        <taxon>Digitaria</taxon>
    </lineage>
</organism>
<name>A0A835E3M0_9POAL</name>
<accession>A0A835E3M0</accession>
<gene>
    <name evidence="3" type="ORF">HU200_058215</name>
</gene>
<sequence length="457" mass="50934">MALILGSGRTKWACRAGRRGGSAGCRHFHFHYHIPRQVWPFSPLRLAARFSLLSYALILPALCFGVLAFLVCFGWLSLAYFVSSLWSKGNGHELGVCSSDRASDADGPRAVEEWEERALKHSGLSEACLDSQEIKEVFEDGFSEESRHITRMTTSPGVCIDNKEHADEKHKKLRETPMDCFLEELNTEEFGTSLGSAKLLDVPYGEEFIGNRVEMSVLRSLEILEFIDKHDTAKIVADGSDFVTAEVPSSDDSVHHDIGKEHRKEIEQEQSKAGLSLNIVLDRLPEGILDEWQETQNLVIERNKKLPEDDSTGEDGKQAVGVSDEAHDSLCDPTVFPLDSVSEKESETVTASNNQATSDQDGELEKEISRNKTVESSTSASSVRDFANNHWRIIEQLDSFANEESIHREGSPENLALETAEDEDRDDNCTSTVSKKGHLLYFLKVITSQFSRAHVST</sequence>
<dbReference type="EMBL" id="JACEFO010002453">
    <property type="protein sequence ID" value="KAF8659753.1"/>
    <property type="molecule type" value="Genomic_DNA"/>
</dbReference>
<evidence type="ECO:0000256" key="2">
    <source>
        <dbReference type="SAM" id="Phobius"/>
    </source>
</evidence>
<feature type="compositionally biased region" description="Polar residues" evidence="1">
    <location>
        <begin position="348"/>
        <end position="359"/>
    </location>
</feature>
<keyword evidence="2" id="KW-0472">Membrane</keyword>
<feature type="region of interest" description="Disordered" evidence="1">
    <location>
        <begin position="303"/>
        <end position="381"/>
    </location>
</feature>
<evidence type="ECO:0000313" key="3">
    <source>
        <dbReference type="EMBL" id="KAF8659753.1"/>
    </source>
</evidence>
<keyword evidence="2" id="KW-0812">Transmembrane</keyword>